<name>A0ACB1AUB9_MELEN</name>
<keyword evidence="2" id="KW-1185">Reference proteome</keyword>
<organism evidence="1 2">
    <name type="scientific">Meloidogyne enterolobii</name>
    <name type="common">Root-knot nematode worm</name>
    <name type="synonym">Meloidogyne mayaguensis</name>
    <dbReference type="NCBI Taxonomy" id="390850"/>
    <lineage>
        <taxon>Eukaryota</taxon>
        <taxon>Metazoa</taxon>
        <taxon>Ecdysozoa</taxon>
        <taxon>Nematoda</taxon>
        <taxon>Chromadorea</taxon>
        <taxon>Rhabditida</taxon>
        <taxon>Tylenchina</taxon>
        <taxon>Tylenchomorpha</taxon>
        <taxon>Tylenchoidea</taxon>
        <taxon>Meloidogynidae</taxon>
        <taxon>Meloidogyninae</taxon>
        <taxon>Meloidogyne</taxon>
    </lineage>
</organism>
<dbReference type="EMBL" id="CAVMJV010000122">
    <property type="protein sequence ID" value="CAK5106453.1"/>
    <property type="molecule type" value="Genomic_DNA"/>
</dbReference>
<gene>
    <name evidence="1" type="ORF">MENTE1834_LOCUS43470</name>
</gene>
<reference evidence="1" key="1">
    <citation type="submission" date="2023-11" db="EMBL/GenBank/DDBJ databases">
        <authorList>
            <person name="Poullet M."/>
        </authorList>
    </citation>
    <scope>NUCLEOTIDE SEQUENCE</scope>
    <source>
        <strain evidence="1">E1834</strain>
    </source>
</reference>
<accession>A0ACB1AUB9</accession>
<evidence type="ECO:0000313" key="2">
    <source>
        <dbReference type="Proteomes" id="UP001497535"/>
    </source>
</evidence>
<sequence length="54" mass="6644">MAFHFWRSTRSPDFYVFLKLFFDNYFLFSLFLIIYEGYFLGVSNPVEKEINIFI</sequence>
<protein>
    <submittedName>
        <fullName evidence="1">Uncharacterized protein</fullName>
    </submittedName>
</protein>
<comment type="caution">
    <text evidence="1">The sequence shown here is derived from an EMBL/GenBank/DDBJ whole genome shotgun (WGS) entry which is preliminary data.</text>
</comment>
<proteinExistence type="predicted"/>
<evidence type="ECO:0000313" key="1">
    <source>
        <dbReference type="EMBL" id="CAK5106453.1"/>
    </source>
</evidence>
<dbReference type="Proteomes" id="UP001497535">
    <property type="component" value="Unassembled WGS sequence"/>
</dbReference>